<evidence type="ECO:0000313" key="2">
    <source>
        <dbReference type="Proteomes" id="UP001286313"/>
    </source>
</evidence>
<proteinExistence type="predicted"/>
<protein>
    <submittedName>
        <fullName evidence="1">Uncharacterized protein</fullName>
    </submittedName>
</protein>
<accession>A0AAE1GQV3</accession>
<dbReference type="Proteomes" id="UP001286313">
    <property type="component" value="Unassembled WGS sequence"/>
</dbReference>
<gene>
    <name evidence="1" type="ORF">Pcinc_001872</name>
</gene>
<name>A0AAE1GQV3_PETCI</name>
<dbReference type="EMBL" id="JAWQEG010000114">
    <property type="protein sequence ID" value="KAK3894363.1"/>
    <property type="molecule type" value="Genomic_DNA"/>
</dbReference>
<evidence type="ECO:0000313" key="1">
    <source>
        <dbReference type="EMBL" id="KAK3894363.1"/>
    </source>
</evidence>
<keyword evidence="2" id="KW-1185">Reference proteome</keyword>
<comment type="caution">
    <text evidence="1">The sequence shown here is derived from an EMBL/GenBank/DDBJ whole genome shotgun (WGS) entry which is preliminary data.</text>
</comment>
<sequence length="112" mass="11607">MEEEEVGGVGGWSGKVSVTTSLLLDDASNDGSLIVDVESPGAPPQQDSLLNIYMGGRRLGGVGGGEGGNYSGRRVLGWVQMVRTGRGVWVHLGRPPPILTSLPSPISPRPAS</sequence>
<reference evidence="1" key="1">
    <citation type="submission" date="2023-10" db="EMBL/GenBank/DDBJ databases">
        <title>Genome assemblies of two species of porcelain crab, Petrolisthes cinctipes and Petrolisthes manimaculis (Anomura: Porcellanidae).</title>
        <authorList>
            <person name="Angst P."/>
        </authorList>
    </citation>
    <scope>NUCLEOTIDE SEQUENCE</scope>
    <source>
        <strain evidence="1">PB745_01</strain>
        <tissue evidence="1">Gill</tissue>
    </source>
</reference>
<organism evidence="1 2">
    <name type="scientific">Petrolisthes cinctipes</name>
    <name type="common">Flat porcelain crab</name>
    <dbReference type="NCBI Taxonomy" id="88211"/>
    <lineage>
        <taxon>Eukaryota</taxon>
        <taxon>Metazoa</taxon>
        <taxon>Ecdysozoa</taxon>
        <taxon>Arthropoda</taxon>
        <taxon>Crustacea</taxon>
        <taxon>Multicrustacea</taxon>
        <taxon>Malacostraca</taxon>
        <taxon>Eumalacostraca</taxon>
        <taxon>Eucarida</taxon>
        <taxon>Decapoda</taxon>
        <taxon>Pleocyemata</taxon>
        <taxon>Anomura</taxon>
        <taxon>Galatheoidea</taxon>
        <taxon>Porcellanidae</taxon>
        <taxon>Petrolisthes</taxon>
    </lineage>
</organism>
<dbReference type="AlphaFoldDB" id="A0AAE1GQV3"/>